<dbReference type="Proteomes" id="UP000044938">
    <property type="component" value="Unassembled WGS sequence"/>
</dbReference>
<dbReference type="EMBL" id="CSBK01001013">
    <property type="protein sequence ID" value="COY21490.1"/>
    <property type="molecule type" value="Genomic_DNA"/>
</dbReference>
<sequence length="103" mass="10970">MRSTTSPTRPIAWESLPIIEIAPISCNTSSAAMVDGRIRLSANARSSGIRGLRWWHTISMSRCSSRVFTVCGRVGLVELGSTFGCAATVMMSGACPPPAPSVW</sequence>
<organism evidence="1 4">
    <name type="scientific">Mycobacterium tuberculosis</name>
    <dbReference type="NCBI Taxonomy" id="1773"/>
    <lineage>
        <taxon>Bacteria</taxon>
        <taxon>Bacillati</taxon>
        <taxon>Actinomycetota</taxon>
        <taxon>Actinomycetes</taxon>
        <taxon>Mycobacteriales</taxon>
        <taxon>Mycobacteriaceae</taxon>
        <taxon>Mycobacterium</taxon>
        <taxon>Mycobacterium tuberculosis complex</taxon>
    </lineage>
</organism>
<reference evidence="2" key="1">
    <citation type="submission" date="2015-03" db="EMBL/GenBank/DDBJ databases">
        <authorList>
            <consortium name="Pathogen Informatics"/>
            <person name="Murphy D."/>
        </authorList>
    </citation>
    <scope>NUCLEOTIDE SEQUENCE</scope>
    <source>
        <strain evidence="2">N09902308</strain>
    </source>
</reference>
<dbReference type="AlphaFoldDB" id="A0A655JIN8"/>
<dbReference type="EMBL" id="CSAJ01000623">
    <property type="protein sequence ID" value="COW97681.1"/>
    <property type="molecule type" value="Genomic_DNA"/>
</dbReference>
<evidence type="ECO:0000313" key="3">
    <source>
        <dbReference type="Proteomes" id="UP000039021"/>
    </source>
</evidence>
<evidence type="ECO:0000313" key="4">
    <source>
        <dbReference type="Proteomes" id="UP000044938"/>
    </source>
</evidence>
<reference evidence="3 4" key="2">
    <citation type="submission" date="2015-03" db="EMBL/GenBank/DDBJ databases">
        <authorList>
            <consortium name="Pathogen Informatics"/>
        </authorList>
    </citation>
    <scope>NUCLEOTIDE SEQUENCE [LARGE SCALE GENOMIC DNA]</scope>
    <source>
        <strain evidence="1 4">M09401471</strain>
        <strain evidence="3">N09902308</strain>
    </source>
</reference>
<accession>A0A655JIN8</accession>
<dbReference type="Proteomes" id="UP000039021">
    <property type="component" value="Unassembled WGS sequence"/>
</dbReference>
<proteinExistence type="predicted"/>
<name>A0A655JIN8_MYCTX</name>
<protein>
    <submittedName>
        <fullName evidence="1">Uncharacterized protein</fullName>
    </submittedName>
</protein>
<gene>
    <name evidence="1" type="ORF">ERS007720_03669</name>
    <name evidence="2" type="ORF">ERS007739_02268</name>
</gene>
<evidence type="ECO:0000313" key="1">
    <source>
        <dbReference type="EMBL" id="COW97681.1"/>
    </source>
</evidence>
<evidence type="ECO:0000313" key="2">
    <source>
        <dbReference type="EMBL" id="COY21490.1"/>
    </source>
</evidence>